<comment type="caution">
    <text evidence="1">The sequence shown here is derived from an EMBL/GenBank/DDBJ whole genome shotgun (WGS) entry which is preliminary data.</text>
</comment>
<dbReference type="Proteomes" id="UP001498398">
    <property type="component" value="Unassembled WGS sequence"/>
</dbReference>
<reference evidence="1 2" key="1">
    <citation type="submission" date="2024-01" db="EMBL/GenBank/DDBJ databases">
        <title>A draft genome for the cacao thread blight pathogen Marasmiellus scandens.</title>
        <authorList>
            <person name="Baruah I.K."/>
            <person name="Leung J."/>
            <person name="Bukari Y."/>
            <person name="Amoako-Attah I."/>
            <person name="Meinhardt L.W."/>
            <person name="Bailey B.A."/>
            <person name="Cohen S.P."/>
        </authorList>
    </citation>
    <scope>NUCLEOTIDE SEQUENCE [LARGE SCALE GENOMIC DNA]</scope>
    <source>
        <strain evidence="1 2">GH-19</strain>
    </source>
</reference>
<accession>A0ABR1IMI1</accession>
<keyword evidence="2" id="KW-1185">Reference proteome</keyword>
<proteinExistence type="predicted"/>
<evidence type="ECO:0008006" key="3">
    <source>
        <dbReference type="Google" id="ProtNLM"/>
    </source>
</evidence>
<evidence type="ECO:0000313" key="1">
    <source>
        <dbReference type="EMBL" id="KAK7436700.1"/>
    </source>
</evidence>
<protein>
    <recommendedName>
        <fullName evidence="3">F-box domain-containing protein</fullName>
    </recommendedName>
</protein>
<sequence length="351" mass="40772">MPLDIPNEIIEKFLSLLWLSCLSSAERITLMTTCPLVNRAWKAQFSRIASTHLYIPRLGYLLYLVDIIRNVKSLIYSKSQLQHCPKTITCFLDLKSRQRPLRSFDQKTLEMYHVFACMNNYIGFRLCFPSVKKLCLEAQMFHRFLDVYADPLQVPLLSTRMSIIFDHEEGSCKEDTSGGYFSSIFKKIPIPLSLSSCAIRYGVEVEFDPSTPRDVVKIWEDYGPQYCSLIILAMSDGSKSVKTCELERQLWESRMVRQGGVAFSMHCEERFEESWSGDIWGVNYRLWMAGRGRFMSMFAWDSICIKVWYYLEDTCKEMRPFLKDGGFWNWLTYESPSPSPQTSILPVPVPV</sequence>
<name>A0ABR1IMI1_9AGAR</name>
<evidence type="ECO:0000313" key="2">
    <source>
        <dbReference type="Proteomes" id="UP001498398"/>
    </source>
</evidence>
<gene>
    <name evidence="1" type="ORF">VKT23_018955</name>
</gene>
<dbReference type="EMBL" id="JBANRG010000091">
    <property type="protein sequence ID" value="KAK7436700.1"/>
    <property type="molecule type" value="Genomic_DNA"/>
</dbReference>
<organism evidence="1 2">
    <name type="scientific">Marasmiellus scandens</name>
    <dbReference type="NCBI Taxonomy" id="2682957"/>
    <lineage>
        <taxon>Eukaryota</taxon>
        <taxon>Fungi</taxon>
        <taxon>Dikarya</taxon>
        <taxon>Basidiomycota</taxon>
        <taxon>Agaricomycotina</taxon>
        <taxon>Agaricomycetes</taxon>
        <taxon>Agaricomycetidae</taxon>
        <taxon>Agaricales</taxon>
        <taxon>Marasmiineae</taxon>
        <taxon>Omphalotaceae</taxon>
        <taxon>Marasmiellus</taxon>
    </lineage>
</organism>